<evidence type="ECO:0000256" key="1">
    <source>
        <dbReference type="SAM" id="MobiDB-lite"/>
    </source>
</evidence>
<proteinExistence type="predicted"/>
<organism evidence="2 3">
    <name type="scientific">Tanacetum coccineum</name>
    <dbReference type="NCBI Taxonomy" id="301880"/>
    <lineage>
        <taxon>Eukaryota</taxon>
        <taxon>Viridiplantae</taxon>
        <taxon>Streptophyta</taxon>
        <taxon>Embryophyta</taxon>
        <taxon>Tracheophyta</taxon>
        <taxon>Spermatophyta</taxon>
        <taxon>Magnoliopsida</taxon>
        <taxon>eudicotyledons</taxon>
        <taxon>Gunneridae</taxon>
        <taxon>Pentapetalae</taxon>
        <taxon>asterids</taxon>
        <taxon>campanulids</taxon>
        <taxon>Asterales</taxon>
        <taxon>Asteraceae</taxon>
        <taxon>Asteroideae</taxon>
        <taxon>Anthemideae</taxon>
        <taxon>Anthemidinae</taxon>
        <taxon>Tanacetum</taxon>
    </lineage>
</organism>
<feature type="compositionally biased region" description="Polar residues" evidence="1">
    <location>
        <begin position="13"/>
        <end position="24"/>
    </location>
</feature>
<reference evidence="2" key="2">
    <citation type="submission" date="2022-01" db="EMBL/GenBank/DDBJ databases">
        <authorList>
            <person name="Yamashiro T."/>
            <person name="Shiraishi A."/>
            <person name="Satake H."/>
            <person name="Nakayama K."/>
        </authorList>
    </citation>
    <scope>NUCLEOTIDE SEQUENCE</scope>
</reference>
<feature type="compositionally biased region" description="Basic and acidic residues" evidence="1">
    <location>
        <begin position="390"/>
        <end position="400"/>
    </location>
</feature>
<feature type="region of interest" description="Disordered" evidence="1">
    <location>
        <begin position="343"/>
        <end position="470"/>
    </location>
</feature>
<protein>
    <submittedName>
        <fullName evidence="2">Uncharacterized protein</fullName>
    </submittedName>
</protein>
<feature type="region of interest" description="Disordered" evidence="1">
    <location>
        <begin position="1"/>
        <end position="30"/>
    </location>
</feature>
<evidence type="ECO:0000313" key="3">
    <source>
        <dbReference type="Proteomes" id="UP001151760"/>
    </source>
</evidence>
<evidence type="ECO:0000313" key="2">
    <source>
        <dbReference type="EMBL" id="GJS75622.1"/>
    </source>
</evidence>
<gene>
    <name evidence="2" type="ORF">Tco_0725503</name>
</gene>
<dbReference type="EMBL" id="BQNB010010317">
    <property type="protein sequence ID" value="GJS75622.1"/>
    <property type="molecule type" value="Genomic_DNA"/>
</dbReference>
<feature type="region of interest" description="Disordered" evidence="1">
    <location>
        <begin position="246"/>
        <end position="296"/>
    </location>
</feature>
<feature type="compositionally biased region" description="Basic and acidic residues" evidence="1">
    <location>
        <begin position="246"/>
        <end position="267"/>
    </location>
</feature>
<accession>A0ABQ4YFA0</accession>
<feature type="compositionally biased region" description="Acidic residues" evidence="1">
    <location>
        <begin position="369"/>
        <end position="389"/>
    </location>
</feature>
<dbReference type="Proteomes" id="UP001151760">
    <property type="component" value="Unassembled WGS sequence"/>
</dbReference>
<keyword evidence="3" id="KW-1185">Reference proteome</keyword>
<feature type="compositionally biased region" description="Acidic residues" evidence="1">
    <location>
        <begin position="401"/>
        <end position="425"/>
    </location>
</feature>
<feature type="compositionally biased region" description="Basic and acidic residues" evidence="1">
    <location>
        <begin position="426"/>
        <end position="470"/>
    </location>
</feature>
<name>A0ABQ4YFA0_9ASTR</name>
<feature type="compositionally biased region" description="Basic residues" evidence="1">
    <location>
        <begin position="1"/>
        <end position="12"/>
    </location>
</feature>
<comment type="caution">
    <text evidence="2">The sequence shown here is derived from an EMBL/GenBank/DDBJ whole genome shotgun (WGS) entry which is preliminary data.</text>
</comment>
<sequence>MSVRQVWKRKTSTPKSSPFSQNESPPFPPRVHLQYPSPPSYNLYEINDLTNFNTSPNSDSHITHPNAYIHAPLSPLPQPIHHPSHAQGLFYKKNVDYAELIWEDCQYQIDYRQTSVRRREIMPYLRFTKVIIHHFHSKYKSISKRHGLFMNLIKDDGVLGRLKFVSKGEYNQVYGMSIPDVMVNNDIKNSKAYQTYLAISTGIVVPNKARKGMKTTAAPKKKGSITADDNINHDPKEVLKLGKSISRTEAEEQEEGRRVLETHECLVTKKSTSDVGSDESGDEQEGRLTGRRPTGVIIRDTPNVSIKKILDQSQKLKGIEMLSDAAQLVVDTQKAIKANILKRKSKGSSEGAGITPKAPDEPKGKSVTQDDDWGSDEEEEIISSDDERTESEKEVSKSEKADEETADEEEVHSDEEVHTEEDQLTDDEHYDEKHDDVDKEMNDAENVDEAKYDQEMVDAEKVDSEKTKAEKVDNEIAGTNQAAKDAQAGALGSVTHNEKRALPPSTSSLYMSSDYGNQFLNLSFDVSLVENSNTNTNTTTNPPTTTKTHAIVVSVPDLSPTVFERLSKLEKKVESLSKVDQFATIEASVQANVINEVKNQLPKLLPKAVSDFVNPIIESTVHDVLQKDPINLEQHDSQKDALEIRKIKLEHASKQ</sequence>
<reference evidence="2" key="1">
    <citation type="journal article" date="2022" name="Int. J. Mol. Sci.">
        <title>Draft Genome of Tanacetum Coccineum: Genomic Comparison of Closely Related Tanacetum-Family Plants.</title>
        <authorList>
            <person name="Yamashiro T."/>
            <person name="Shiraishi A."/>
            <person name="Nakayama K."/>
            <person name="Satake H."/>
        </authorList>
    </citation>
    <scope>NUCLEOTIDE SEQUENCE</scope>
</reference>